<keyword evidence="1" id="KW-0472">Membrane</keyword>
<organism evidence="3 4">
    <name type="scientific">Boothiomyces macroporosus</name>
    <dbReference type="NCBI Taxonomy" id="261099"/>
    <lineage>
        <taxon>Eukaryota</taxon>
        <taxon>Fungi</taxon>
        <taxon>Fungi incertae sedis</taxon>
        <taxon>Chytridiomycota</taxon>
        <taxon>Chytridiomycota incertae sedis</taxon>
        <taxon>Chytridiomycetes</taxon>
        <taxon>Rhizophydiales</taxon>
        <taxon>Terramycetaceae</taxon>
        <taxon>Boothiomyces</taxon>
    </lineage>
</organism>
<evidence type="ECO:0000259" key="2">
    <source>
        <dbReference type="SMART" id="SM00449"/>
    </source>
</evidence>
<gene>
    <name evidence="3" type="primary">SSH4_12</name>
    <name evidence="3" type="ORF">HK103_007581</name>
</gene>
<evidence type="ECO:0000256" key="1">
    <source>
        <dbReference type="SAM" id="Phobius"/>
    </source>
</evidence>
<dbReference type="SUPFAM" id="SSF49899">
    <property type="entry name" value="Concanavalin A-like lectins/glucanases"/>
    <property type="match status" value="1"/>
</dbReference>
<reference evidence="3" key="1">
    <citation type="submission" date="2020-05" db="EMBL/GenBank/DDBJ databases">
        <title>Phylogenomic resolution of chytrid fungi.</title>
        <authorList>
            <person name="Stajich J.E."/>
            <person name="Amses K."/>
            <person name="Simmons R."/>
            <person name="Seto K."/>
            <person name="Myers J."/>
            <person name="Bonds A."/>
            <person name="Quandt C.A."/>
            <person name="Barry K."/>
            <person name="Liu P."/>
            <person name="Grigoriev I."/>
            <person name="Longcore J.E."/>
            <person name="James T.Y."/>
        </authorList>
    </citation>
    <scope>NUCLEOTIDE SEQUENCE</scope>
    <source>
        <strain evidence="3">PLAUS21</strain>
    </source>
</reference>
<keyword evidence="1" id="KW-0812">Transmembrane</keyword>
<feature type="domain" description="SPRY" evidence="2">
    <location>
        <begin position="363"/>
        <end position="496"/>
    </location>
</feature>
<dbReference type="SMART" id="SM00449">
    <property type="entry name" value="SPRY"/>
    <property type="match status" value="1"/>
</dbReference>
<dbReference type="EMBL" id="JADGKB010000094">
    <property type="protein sequence ID" value="KAJ3254042.1"/>
    <property type="molecule type" value="Genomic_DNA"/>
</dbReference>
<sequence length="501" mass="55902">MKGLFARDFLHDSNYTVVNQLINVKDALLGQINVLGYQTTSLNLSSILKFAYFDFVTYYDSHYYYNNCTTVYSSSRNISLANVQFRDYLIVDGYLDATFNFSNNSGSAISNLSGIFNGTVFAKSDLGFYTGLFIINNVTLDFQMDNLTSIVANEFQNSPIHLDSVNRIQSPLATLIPLIGNLSGSVVFAGTSQYITNSCNMSSDSPAVLLSPDMLVVFFVILILFTALLNILICRIRTVDDDLDILRPRNFVHPDTIADNFLTAYMTDLESTAQAVKAYTRIPPAMEKSQFKHTMLMPRIFPDFPFQKEPIVDISEMYRVGRQIISFSTVQECSIQCSSVLKPRVYKNESPQPPPSFESTSNLLSAYFEVTLVKREPGARVGFGFATSPYPTFRLPGHDSLSIAYHSSLGRVYLNSREGGKACGFPMKEGDTAGIGYRIITPPGESVLPHLVFYFTYNGVRIGDEFSVYGFNPYKLYPTIGAEGVCTVEVYFGDLNSMFLD</sequence>
<keyword evidence="1" id="KW-1133">Transmembrane helix</keyword>
<dbReference type="Pfam" id="PF00622">
    <property type="entry name" value="SPRY"/>
    <property type="match status" value="1"/>
</dbReference>
<evidence type="ECO:0000313" key="3">
    <source>
        <dbReference type="EMBL" id="KAJ3254042.1"/>
    </source>
</evidence>
<feature type="transmembrane region" description="Helical" evidence="1">
    <location>
        <begin position="215"/>
        <end position="233"/>
    </location>
</feature>
<dbReference type="InterPro" id="IPR003877">
    <property type="entry name" value="SPRY_dom"/>
</dbReference>
<evidence type="ECO:0000313" key="4">
    <source>
        <dbReference type="Proteomes" id="UP001210925"/>
    </source>
</evidence>
<dbReference type="AlphaFoldDB" id="A0AAD5UCF5"/>
<comment type="caution">
    <text evidence="3">The sequence shown here is derived from an EMBL/GenBank/DDBJ whole genome shotgun (WGS) entry which is preliminary data.</text>
</comment>
<name>A0AAD5UCF5_9FUNG</name>
<feature type="transmembrane region" description="Helical" evidence="1">
    <location>
        <begin position="172"/>
        <end position="195"/>
    </location>
</feature>
<protein>
    <submittedName>
        <fullName evidence="3">Rsp5p-dependent ubiquitination, sorting of cargo proteins at the multivesicular body</fullName>
    </submittedName>
</protein>
<dbReference type="Gene3D" id="2.60.120.920">
    <property type="match status" value="1"/>
</dbReference>
<accession>A0AAD5UCF5</accession>
<proteinExistence type="predicted"/>
<dbReference type="InterPro" id="IPR013320">
    <property type="entry name" value="ConA-like_dom_sf"/>
</dbReference>
<dbReference type="InterPro" id="IPR043136">
    <property type="entry name" value="B30.2/SPRY_sf"/>
</dbReference>
<dbReference type="Proteomes" id="UP001210925">
    <property type="component" value="Unassembled WGS sequence"/>
</dbReference>
<keyword evidence="4" id="KW-1185">Reference proteome</keyword>